<reference evidence="1 2" key="1">
    <citation type="submission" date="2018-04" db="EMBL/GenBank/DDBJ databases">
        <title>Massilia violaceinigra sp. nov., a novel purple-pigmented bacterium isolated from Tianshan glacier, Xinjiang, China.</title>
        <authorList>
            <person name="Wang H."/>
        </authorList>
    </citation>
    <scope>NUCLEOTIDE SEQUENCE [LARGE SCALE GENOMIC DNA]</scope>
    <source>
        <strain evidence="1 2">B448-2</strain>
    </source>
</reference>
<proteinExistence type="predicted"/>
<gene>
    <name evidence="1" type="ORF">C7C56_026465</name>
</gene>
<organism evidence="1 2">
    <name type="scientific">Massilia glaciei</name>
    <dbReference type="NCBI Taxonomy" id="1524097"/>
    <lineage>
        <taxon>Bacteria</taxon>
        <taxon>Pseudomonadati</taxon>
        <taxon>Pseudomonadota</taxon>
        <taxon>Betaproteobacteria</taxon>
        <taxon>Burkholderiales</taxon>
        <taxon>Oxalobacteraceae</taxon>
        <taxon>Telluria group</taxon>
        <taxon>Massilia</taxon>
    </lineage>
</organism>
<comment type="caution">
    <text evidence="1">The sequence shown here is derived from an EMBL/GenBank/DDBJ whole genome shotgun (WGS) entry which is preliminary data.</text>
</comment>
<evidence type="ECO:0000313" key="2">
    <source>
        <dbReference type="Proteomes" id="UP000241421"/>
    </source>
</evidence>
<dbReference type="EMBL" id="PXWF02000330">
    <property type="protein sequence ID" value="PWF39928.1"/>
    <property type="molecule type" value="Genomic_DNA"/>
</dbReference>
<protein>
    <submittedName>
        <fullName evidence="1">Uncharacterized protein</fullName>
    </submittedName>
</protein>
<accession>A0A2U2HB00</accession>
<sequence>MAYSPALLPVEQLPMLKNGAYSSTIQTTSYHRVSFAQETDLYFSGLGVNKTVYDTGMNLVKHLGESDQQVKMPAGQYVVKLHFWSSNTKSVNVTSPGLQ</sequence>
<dbReference type="AlphaFoldDB" id="A0A2U2HB00"/>
<evidence type="ECO:0000313" key="1">
    <source>
        <dbReference type="EMBL" id="PWF39928.1"/>
    </source>
</evidence>
<name>A0A2U2HB00_9BURK</name>
<keyword evidence="2" id="KW-1185">Reference proteome</keyword>
<dbReference type="Proteomes" id="UP000241421">
    <property type="component" value="Unassembled WGS sequence"/>
</dbReference>